<reference evidence="1 2" key="1">
    <citation type="submission" date="2023-11" db="EMBL/GenBank/DDBJ databases">
        <title>Draft genomes analysis of Pseudomonas asiatica isolated from milk, feces and farm soil of cows suffering from clinical mastitis.</title>
        <authorList>
            <person name="Rahman T."/>
            <person name="Das Z.C."/>
            <person name="Hoque M.N."/>
        </authorList>
    </citation>
    <scope>NUCLEOTIDE SEQUENCE [LARGE SCALE GENOMIC DNA]</scope>
    <source>
        <strain evidence="1 2">2F2</strain>
    </source>
</reference>
<organism evidence="1 2">
    <name type="scientific">Pseudomonas asiatica</name>
    <dbReference type="NCBI Taxonomy" id="2219225"/>
    <lineage>
        <taxon>Bacteria</taxon>
        <taxon>Pseudomonadati</taxon>
        <taxon>Pseudomonadota</taxon>
        <taxon>Gammaproteobacteria</taxon>
        <taxon>Pseudomonadales</taxon>
        <taxon>Pseudomonadaceae</taxon>
        <taxon>Pseudomonas</taxon>
    </lineage>
</organism>
<comment type="caution">
    <text evidence="1">The sequence shown here is derived from an EMBL/GenBank/DDBJ whole genome shotgun (WGS) entry which is preliminary data.</text>
</comment>
<dbReference type="Proteomes" id="UP001292116">
    <property type="component" value="Unassembled WGS sequence"/>
</dbReference>
<name>A0ABU5L5I7_9PSED</name>
<keyword evidence="2" id="KW-1185">Reference proteome</keyword>
<sequence>MSNFIITFEFKSDETRKARYDSFVKKINELTEYRHWDETTSFYCVQLDTTADDLCSSLYYGSEFNANKDKMVVIDVSNRVKAVKGPLEYPGLLDKYLGF</sequence>
<dbReference type="RefSeq" id="WP_061550560.1">
    <property type="nucleotide sequence ID" value="NZ_JAJSPW010000043.1"/>
</dbReference>
<gene>
    <name evidence="1" type="ORF">SOW75_23460</name>
</gene>
<evidence type="ECO:0000313" key="1">
    <source>
        <dbReference type="EMBL" id="MDZ5741143.1"/>
    </source>
</evidence>
<accession>A0ABU5L5I7</accession>
<dbReference type="EMBL" id="JAXUBM010000035">
    <property type="protein sequence ID" value="MDZ5741143.1"/>
    <property type="molecule type" value="Genomic_DNA"/>
</dbReference>
<proteinExistence type="predicted"/>
<evidence type="ECO:0000313" key="2">
    <source>
        <dbReference type="Proteomes" id="UP001292116"/>
    </source>
</evidence>
<protein>
    <submittedName>
        <fullName evidence="1">Uncharacterized protein</fullName>
    </submittedName>
</protein>